<dbReference type="PROSITE" id="PS50982">
    <property type="entry name" value="MBD"/>
    <property type="match status" value="1"/>
</dbReference>
<dbReference type="Gene3D" id="3.40.50.300">
    <property type="entry name" value="P-loop containing nucleotide triphosphate hydrolases"/>
    <property type="match status" value="1"/>
</dbReference>
<evidence type="ECO:0000256" key="6">
    <source>
        <dbReference type="SAM" id="Coils"/>
    </source>
</evidence>
<feature type="compositionally biased region" description="Basic and acidic residues" evidence="7">
    <location>
        <begin position="60"/>
        <end position="75"/>
    </location>
</feature>
<feature type="compositionally biased region" description="Basic and acidic residues" evidence="7">
    <location>
        <begin position="31"/>
        <end position="41"/>
    </location>
</feature>
<feature type="region of interest" description="Disordered" evidence="7">
    <location>
        <begin position="401"/>
        <end position="475"/>
    </location>
</feature>
<dbReference type="Gene3D" id="3.30.890.10">
    <property type="entry name" value="Methyl-cpg-binding Protein 2, Chain A"/>
    <property type="match status" value="1"/>
</dbReference>
<sequence length="703" mass="76880">MTAYFGKFTPRKTSKPRRNHIVFVAPDGDEITSKRQLEKYLKSHPGGPPASEFDWGTGDTPRRSSRLGEKSKATETPESATPSKKPRKSSSKKGAKEDGDEQEAEAATEKENKGSDEPASPDAEDQEVQDVEIATKKVLTYGDNLKDDEEKTNDGENVPEEPPASEDKMEIVQEKEETMDEGNIEKMEIQEAEDKPLDNSLNKTLPLNVLEEDKNESETAGTDASSHSAELSKATSASKEESAEEVPAAADALNILEENKIESKPAGADTSSHSAELSKATSASQEESAAQEVPAAVDALNVLEENKVESKPAGTDASSQSAELSKATSASQEESVAQEVPAAADALNVLEENKIESKPAGEDASFHSAELSKATLVCQEESVAQEVPSAADALNVLEENKIESKPAGEDASFHSAEFSKGTSASQEESAEEVRAAANPLVQNSNDAKKVDEKEQFDREIPIEEINGTEPATTGASNSVENYSMQQEDTIFDQVTSMQVFLDNATEEIKDTETLNVLEKRIRDVIYKLEDRIDSSLRSIIILAEDNEVQERACEAFNEELQQVEKEVVDLLREELNKHGSKCAEAKTCSSSRRYATEQNATIVGMEDDFNTIIDRLTCRIDELTVISIVGMGGIGKSTLAKKVYDDSFIRHRFDTCIWVTVSENYNERQVLLDVVSSISRNKTNESIKEMRNDQLAVSRVGDF</sequence>
<dbReference type="AlphaFoldDB" id="A0A2G2VPU3"/>
<dbReference type="InterPro" id="IPR027417">
    <property type="entry name" value="P-loop_NTPase"/>
</dbReference>
<evidence type="ECO:0000256" key="2">
    <source>
        <dbReference type="ARBA" id="ARBA00023015"/>
    </source>
</evidence>
<feature type="compositionally biased region" description="Basic and acidic residues" evidence="7">
    <location>
        <begin position="446"/>
        <end position="461"/>
    </location>
</feature>
<dbReference type="GO" id="GO:0043531">
    <property type="term" value="F:ADP binding"/>
    <property type="evidence" value="ECO:0007669"/>
    <property type="project" value="InterPro"/>
</dbReference>
<keyword evidence="3" id="KW-0238">DNA-binding</keyword>
<keyword evidence="5" id="KW-0539">Nucleus</keyword>
<reference evidence="9 10" key="1">
    <citation type="journal article" date="2017" name="Genome Biol.">
        <title>New reference genome sequences of hot pepper reveal the massive evolution of plant disease-resistance genes by retroduplication.</title>
        <authorList>
            <person name="Kim S."/>
            <person name="Park J."/>
            <person name="Yeom S.I."/>
            <person name="Kim Y.M."/>
            <person name="Seo E."/>
            <person name="Kim K.T."/>
            <person name="Kim M.S."/>
            <person name="Lee J.M."/>
            <person name="Cheong K."/>
            <person name="Shin H.S."/>
            <person name="Kim S.B."/>
            <person name="Han K."/>
            <person name="Lee J."/>
            <person name="Park M."/>
            <person name="Lee H.A."/>
            <person name="Lee H.Y."/>
            <person name="Lee Y."/>
            <person name="Oh S."/>
            <person name="Lee J.H."/>
            <person name="Choi E."/>
            <person name="Choi E."/>
            <person name="Lee S.E."/>
            <person name="Jeon J."/>
            <person name="Kim H."/>
            <person name="Choi G."/>
            <person name="Song H."/>
            <person name="Lee J."/>
            <person name="Lee S.C."/>
            <person name="Kwon J.K."/>
            <person name="Lee H.Y."/>
            <person name="Koo N."/>
            <person name="Hong Y."/>
            <person name="Kim R.W."/>
            <person name="Kang W.H."/>
            <person name="Huh J.H."/>
            <person name="Kang B.C."/>
            <person name="Yang T.J."/>
            <person name="Lee Y.H."/>
            <person name="Bennetzen J.L."/>
            <person name="Choi D."/>
        </authorList>
    </citation>
    <scope>NUCLEOTIDE SEQUENCE [LARGE SCALE GENOMIC DNA]</scope>
    <source>
        <strain evidence="10">cv. PBC81</strain>
    </source>
</reference>
<dbReference type="Proteomes" id="UP000224567">
    <property type="component" value="Unassembled WGS sequence"/>
</dbReference>
<accession>A0A2G2VPU3</accession>
<organism evidence="9 10">
    <name type="scientific">Capsicum baccatum</name>
    <name type="common">Peruvian pepper</name>
    <dbReference type="NCBI Taxonomy" id="33114"/>
    <lineage>
        <taxon>Eukaryota</taxon>
        <taxon>Viridiplantae</taxon>
        <taxon>Streptophyta</taxon>
        <taxon>Embryophyta</taxon>
        <taxon>Tracheophyta</taxon>
        <taxon>Spermatophyta</taxon>
        <taxon>Magnoliopsida</taxon>
        <taxon>eudicotyledons</taxon>
        <taxon>Gunneridae</taxon>
        <taxon>Pentapetalae</taxon>
        <taxon>asterids</taxon>
        <taxon>lamiids</taxon>
        <taxon>Solanales</taxon>
        <taxon>Solanaceae</taxon>
        <taxon>Solanoideae</taxon>
        <taxon>Capsiceae</taxon>
        <taxon>Capsicum</taxon>
    </lineage>
</organism>
<feature type="compositionally biased region" description="Polar residues" evidence="7">
    <location>
        <begin position="269"/>
        <end position="281"/>
    </location>
</feature>
<evidence type="ECO:0000256" key="1">
    <source>
        <dbReference type="ARBA" id="ARBA00004123"/>
    </source>
</evidence>
<name>A0A2G2VPU3_CAPBA</name>
<evidence type="ECO:0000256" key="7">
    <source>
        <dbReference type="SAM" id="MobiDB-lite"/>
    </source>
</evidence>
<feature type="compositionally biased region" description="Basic residues" evidence="7">
    <location>
        <begin position="84"/>
        <end position="93"/>
    </location>
</feature>
<feature type="compositionally biased region" description="Basic and acidic residues" evidence="7">
    <location>
        <begin position="183"/>
        <end position="197"/>
    </location>
</feature>
<dbReference type="PANTHER" id="PTHR33729:SF13">
    <property type="entry name" value="MBD DOMAIN-CONTAINING PROTEIN"/>
    <property type="match status" value="1"/>
</dbReference>
<dbReference type="InterPro" id="IPR016177">
    <property type="entry name" value="DNA-bd_dom_sf"/>
</dbReference>
<keyword evidence="2" id="KW-0805">Transcription regulation</keyword>
<dbReference type="Pfam" id="PF01429">
    <property type="entry name" value="MBD"/>
    <property type="match status" value="1"/>
</dbReference>
<feature type="compositionally biased region" description="Low complexity" evidence="7">
    <location>
        <begin position="228"/>
        <end position="237"/>
    </location>
</feature>
<dbReference type="InterPro" id="IPR002182">
    <property type="entry name" value="NB-ARC"/>
</dbReference>
<feature type="region of interest" description="Disordered" evidence="7">
    <location>
        <begin position="1"/>
        <end position="339"/>
    </location>
</feature>
<dbReference type="OrthoDB" id="1435582at2759"/>
<reference evidence="10" key="2">
    <citation type="journal article" date="2017" name="J. Anim. Genet.">
        <title>Multiple reference genome sequences of hot pepper reveal the massive evolution of plant disease resistance genes by retroduplication.</title>
        <authorList>
            <person name="Kim S."/>
            <person name="Park J."/>
            <person name="Yeom S.-I."/>
            <person name="Kim Y.-M."/>
            <person name="Seo E."/>
            <person name="Kim K.-T."/>
            <person name="Kim M.-S."/>
            <person name="Lee J.M."/>
            <person name="Cheong K."/>
            <person name="Shin H.-S."/>
            <person name="Kim S.-B."/>
            <person name="Han K."/>
            <person name="Lee J."/>
            <person name="Park M."/>
            <person name="Lee H.-A."/>
            <person name="Lee H.-Y."/>
            <person name="Lee Y."/>
            <person name="Oh S."/>
            <person name="Lee J.H."/>
            <person name="Choi E."/>
            <person name="Choi E."/>
            <person name="Lee S.E."/>
            <person name="Jeon J."/>
            <person name="Kim H."/>
            <person name="Choi G."/>
            <person name="Song H."/>
            <person name="Lee J."/>
            <person name="Lee S.-C."/>
            <person name="Kwon J.-K."/>
            <person name="Lee H.-Y."/>
            <person name="Koo N."/>
            <person name="Hong Y."/>
            <person name="Kim R.W."/>
            <person name="Kang W.-H."/>
            <person name="Huh J.H."/>
            <person name="Kang B.-C."/>
            <person name="Yang T.-J."/>
            <person name="Lee Y.-H."/>
            <person name="Bennetzen J.L."/>
            <person name="Choi D."/>
        </authorList>
    </citation>
    <scope>NUCLEOTIDE SEQUENCE [LARGE SCALE GENOMIC DNA]</scope>
    <source>
        <strain evidence="10">cv. PBC81</strain>
    </source>
</reference>
<protein>
    <submittedName>
        <fullName evidence="9">Methyl-CpG-binding domain-containing protein 11</fullName>
    </submittedName>
</protein>
<gene>
    <name evidence="9" type="ORF">CQW23_26781</name>
</gene>
<proteinExistence type="predicted"/>
<evidence type="ECO:0000256" key="3">
    <source>
        <dbReference type="ARBA" id="ARBA00023125"/>
    </source>
</evidence>
<dbReference type="GO" id="GO:0003677">
    <property type="term" value="F:DNA binding"/>
    <property type="evidence" value="ECO:0007669"/>
    <property type="project" value="UniProtKB-KW"/>
</dbReference>
<dbReference type="InterPro" id="IPR001739">
    <property type="entry name" value="Methyl_CpG_DNA-bd"/>
</dbReference>
<feature type="compositionally biased region" description="Polar residues" evidence="7">
    <location>
        <begin position="218"/>
        <end position="227"/>
    </location>
</feature>
<feature type="compositionally biased region" description="Basic and acidic residues" evidence="7">
    <location>
        <begin position="107"/>
        <end position="116"/>
    </location>
</feature>
<dbReference type="SUPFAM" id="SSF54171">
    <property type="entry name" value="DNA-binding domain"/>
    <property type="match status" value="1"/>
</dbReference>
<dbReference type="SUPFAM" id="SSF52540">
    <property type="entry name" value="P-loop containing nucleoside triphosphate hydrolases"/>
    <property type="match status" value="1"/>
</dbReference>
<dbReference type="GO" id="GO:0005634">
    <property type="term" value="C:nucleus"/>
    <property type="evidence" value="ECO:0007669"/>
    <property type="project" value="UniProtKB-SubCell"/>
</dbReference>
<feature type="compositionally biased region" description="Polar residues" evidence="7">
    <location>
        <begin position="316"/>
        <end position="335"/>
    </location>
</feature>
<evidence type="ECO:0000313" key="9">
    <source>
        <dbReference type="EMBL" id="PHT34981.1"/>
    </source>
</evidence>
<keyword evidence="6" id="KW-0175">Coiled coil</keyword>
<keyword evidence="4" id="KW-0804">Transcription</keyword>
<dbReference type="Gene3D" id="1.20.5.4130">
    <property type="match status" value="1"/>
</dbReference>
<comment type="caution">
    <text evidence="9">The sequence shown here is derived from an EMBL/GenBank/DDBJ whole genome shotgun (WGS) entry which is preliminary data.</text>
</comment>
<dbReference type="EMBL" id="MLFT02000011">
    <property type="protein sequence ID" value="PHT34981.1"/>
    <property type="molecule type" value="Genomic_DNA"/>
</dbReference>
<evidence type="ECO:0000259" key="8">
    <source>
        <dbReference type="PROSITE" id="PS50982"/>
    </source>
</evidence>
<feature type="compositionally biased region" description="Basic residues" evidence="7">
    <location>
        <begin position="9"/>
        <end position="20"/>
    </location>
</feature>
<evidence type="ECO:0000256" key="4">
    <source>
        <dbReference type="ARBA" id="ARBA00023163"/>
    </source>
</evidence>
<feature type="compositionally biased region" description="Basic and acidic residues" evidence="7">
    <location>
        <begin position="144"/>
        <end position="154"/>
    </location>
</feature>
<dbReference type="Pfam" id="PF00931">
    <property type="entry name" value="NB-ARC"/>
    <property type="match status" value="1"/>
</dbReference>
<feature type="domain" description="MBD" evidence="8">
    <location>
        <begin position="1"/>
        <end position="60"/>
    </location>
</feature>
<dbReference type="PANTHER" id="PTHR33729">
    <property type="entry name" value="METHYL-CPG BINDING DOMAIN CONTAINING PROTEIN, EXPRESSED"/>
    <property type="match status" value="1"/>
</dbReference>
<evidence type="ECO:0000256" key="5">
    <source>
        <dbReference type="ARBA" id="ARBA00023242"/>
    </source>
</evidence>
<feature type="coiled-coil region" evidence="6">
    <location>
        <begin position="546"/>
        <end position="573"/>
    </location>
</feature>
<evidence type="ECO:0000313" key="10">
    <source>
        <dbReference type="Proteomes" id="UP000224567"/>
    </source>
</evidence>
<feature type="compositionally biased region" description="Basic and acidic residues" evidence="7">
    <location>
        <begin position="401"/>
        <end position="412"/>
    </location>
</feature>
<feature type="compositionally biased region" description="Basic and acidic residues" evidence="7">
    <location>
        <begin position="165"/>
        <end position="176"/>
    </location>
</feature>
<keyword evidence="10" id="KW-1185">Reference proteome</keyword>
<feature type="compositionally biased region" description="Low complexity" evidence="7">
    <location>
        <begin position="282"/>
        <end position="292"/>
    </location>
</feature>
<dbReference type="InterPro" id="IPR039622">
    <property type="entry name" value="MBD10/11"/>
</dbReference>
<comment type="subcellular location">
    <subcellularLocation>
        <location evidence="1">Nucleus</location>
    </subcellularLocation>
</comment>